<evidence type="ECO:0000313" key="2">
    <source>
        <dbReference type="EMBL" id="MQM03442.1"/>
    </source>
</evidence>
<evidence type="ECO:0000313" key="3">
    <source>
        <dbReference type="Proteomes" id="UP000652761"/>
    </source>
</evidence>
<keyword evidence="3" id="KW-1185">Reference proteome</keyword>
<accession>A0A843W106</accession>
<feature type="compositionally biased region" description="Pro residues" evidence="1">
    <location>
        <begin position="94"/>
        <end position="109"/>
    </location>
</feature>
<dbReference type="AlphaFoldDB" id="A0A843W106"/>
<dbReference type="EMBL" id="NMUH01003034">
    <property type="protein sequence ID" value="MQM03442.1"/>
    <property type="molecule type" value="Genomic_DNA"/>
</dbReference>
<protein>
    <submittedName>
        <fullName evidence="2">Uncharacterized protein</fullName>
    </submittedName>
</protein>
<dbReference type="Proteomes" id="UP000652761">
    <property type="component" value="Unassembled WGS sequence"/>
</dbReference>
<organism evidence="2 3">
    <name type="scientific">Colocasia esculenta</name>
    <name type="common">Wild taro</name>
    <name type="synonym">Arum esculentum</name>
    <dbReference type="NCBI Taxonomy" id="4460"/>
    <lineage>
        <taxon>Eukaryota</taxon>
        <taxon>Viridiplantae</taxon>
        <taxon>Streptophyta</taxon>
        <taxon>Embryophyta</taxon>
        <taxon>Tracheophyta</taxon>
        <taxon>Spermatophyta</taxon>
        <taxon>Magnoliopsida</taxon>
        <taxon>Liliopsida</taxon>
        <taxon>Araceae</taxon>
        <taxon>Aroideae</taxon>
        <taxon>Colocasieae</taxon>
        <taxon>Colocasia</taxon>
    </lineage>
</organism>
<name>A0A843W106_COLES</name>
<evidence type="ECO:0000256" key="1">
    <source>
        <dbReference type="SAM" id="MobiDB-lite"/>
    </source>
</evidence>
<sequence length="245" mass="27153">MASPRLGTDCPRDVPSNTRPHVGRGLRRLTSARLPGVTATETDRTCPGQLQQQPRKLRPYKMDECFPTDPASFVSVLSLFTEWAPVRASSPLFPPRPAASPADPAPPGSPSEESGITLIVDLPPPLCGRRAFCERPSSFFWSPVDPCSLHLFLSPEGLEGRLFRFSFIVQVRVTHARLGGLGVCVRDGGVGRFLAAPLWLVLFRVRAILLSSVASDRCILWLDVDFLGGNRMRYEISREIFLWQK</sequence>
<gene>
    <name evidence="2" type="ORF">Taro_036224</name>
</gene>
<feature type="region of interest" description="Disordered" evidence="1">
    <location>
        <begin position="94"/>
        <end position="114"/>
    </location>
</feature>
<proteinExistence type="predicted"/>
<feature type="region of interest" description="Disordered" evidence="1">
    <location>
        <begin position="1"/>
        <end position="54"/>
    </location>
</feature>
<reference evidence="2" key="1">
    <citation type="submission" date="2017-07" db="EMBL/GenBank/DDBJ databases">
        <title>Taro Niue Genome Assembly and Annotation.</title>
        <authorList>
            <person name="Atibalentja N."/>
            <person name="Keating K."/>
            <person name="Fields C.J."/>
        </authorList>
    </citation>
    <scope>NUCLEOTIDE SEQUENCE</scope>
    <source>
        <strain evidence="2">Niue_2</strain>
        <tissue evidence="2">Leaf</tissue>
    </source>
</reference>
<comment type="caution">
    <text evidence="2">The sequence shown here is derived from an EMBL/GenBank/DDBJ whole genome shotgun (WGS) entry which is preliminary data.</text>
</comment>